<dbReference type="OrthoDB" id="3733498at2"/>
<keyword evidence="1" id="KW-1133">Transmembrane helix</keyword>
<organism evidence="2 3">
    <name type="scientific">Salinibacterium amurskyense</name>
    <dbReference type="NCBI Taxonomy" id="205941"/>
    <lineage>
        <taxon>Bacteria</taxon>
        <taxon>Bacillati</taxon>
        <taxon>Actinomycetota</taxon>
        <taxon>Actinomycetes</taxon>
        <taxon>Micrococcales</taxon>
        <taxon>Microbacteriaceae</taxon>
        <taxon>Salinibacterium</taxon>
    </lineage>
</organism>
<reference evidence="2 3" key="1">
    <citation type="submission" date="2017-11" db="EMBL/GenBank/DDBJ databases">
        <title>Genomic Encyclopedia of Archaeal and Bacterial Type Strains, Phase II (KMG-II): From Individual Species to Whole Genera.</title>
        <authorList>
            <person name="Goeker M."/>
        </authorList>
    </citation>
    <scope>NUCLEOTIDE SEQUENCE [LARGE SCALE GENOMIC DNA]</scope>
    <source>
        <strain evidence="2 3">DSM 16400</strain>
    </source>
</reference>
<gene>
    <name evidence="2" type="ORF">CLV85_1399</name>
</gene>
<sequence length="101" mass="10485">MTVWHIILIASIAVLALKLAGFMIPAAWAEKPTVARLANLLTVSLLAALIVVQTFGSARGFEVDARLPAVAVAAVLFALRVPFIVVIIAAALVAAGIRALT</sequence>
<proteinExistence type="predicted"/>
<dbReference type="EMBL" id="PGFH01000001">
    <property type="protein sequence ID" value="PJJ82207.1"/>
    <property type="molecule type" value="Genomic_DNA"/>
</dbReference>
<dbReference type="Proteomes" id="UP000231742">
    <property type="component" value="Unassembled WGS sequence"/>
</dbReference>
<dbReference type="AlphaFoldDB" id="A0A2M9D906"/>
<feature type="transmembrane region" description="Helical" evidence="1">
    <location>
        <begin position="39"/>
        <end position="58"/>
    </location>
</feature>
<accession>A0A2M9D906</accession>
<evidence type="ECO:0000256" key="1">
    <source>
        <dbReference type="SAM" id="Phobius"/>
    </source>
</evidence>
<feature type="transmembrane region" description="Helical" evidence="1">
    <location>
        <begin position="70"/>
        <end position="97"/>
    </location>
</feature>
<keyword evidence="1" id="KW-0472">Membrane</keyword>
<dbReference type="Pfam" id="PF05437">
    <property type="entry name" value="AzlD"/>
    <property type="match status" value="1"/>
</dbReference>
<keyword evidence="3" id="KW-1185">Reference proteome</keyword>
<keyword evidence="1" id="KW-0812">Transmembrane</keyword>
<protein>
    <submittedName>
        <fullName evidence="2">Branched-subunit amino acid transport protein AzlD</fullName>
    </submittedName>
</protein>
<dbReference type="RefSeq" id="WP_100388822.1">
    <property type="nucleotide sequence ID" value="NZ_BMZU01000001.1"/>
</dbReference>
<evidence type="ECO:0000313" key="2">
    <source>
        <dbReference type="EMBL" id="PJJ82207.1"/>
    </source>
</evidence>
<name>A0A2M9D906_9MICO</name>
<dbReference type="InterPro" id="IPR008407">
    <property type="entry name" value="Brnchd-chn_aa_trnsp_AzlD"/>
</dbReference>
<evidence type="ECO:0000313" key="3">
    <source>
        <dbReference type="Proteomes" id="UP000231742"/>
    </source>
</evidence>
<comment type="caution">
    <text evidence="2">The sequence shown here is derived from an EMBL/GenBank/DDBJ whole genome shotgun (WGS) entry which is preliminary data.</text>
</comment>